<organism evidence="4 5">
    <name type="scientific">Deinococcus piscis</name>
    <dbReference type="NCBI Taxonomy" id="394230"/>
    <lineage>
        <taxon>Bacteria</taxon>
        <taxon>Thermotogati</taxon>
        <taxon>Deinococcota</taxon>
        <taxon>Deinococci</taxon>
        <taxon>Deinococcales</taxon>
        <taxon>Deinococcaceae</taxon>
        <taxon>Deinococcus</taxon>
    </lineage>
</organism>
<protein>
    <recommendedName>
        <fullName evidence="3">PilN biogenesis protein dimerization domain-containing protein</fullName>
    </recommendedName>
</protein>
<evidence type="ECO:0000313" key="5">
    <source>
        <dbReference type="Proteomes" id="UP000632154"/>
    </source>
</evidence>
<dbReference type="PANTHER" id="PTHR40278">
    <property type="entry name" value="DNA UTILIZATION PROTEIN HOFN"/>
    <property type="match status" value="1"/>
</dbReference>
<dbReference type="Pfam" id="PF18222">
    <property type="entry name" value="PilN_bio_d"/>
    <property type="match status" value="1"/>
</dbReference>
<keyword evidence="2" id="KW-0472">Membrane</keyword>
<feature type="compositionally biased region" description="Low complexity" evidence="1">
    <location>
        <begin position="205"/>
        <end position="224"/>
    </location>
</feature>
<keyword evidence="5" id="KW-1185">Reference proteome</keyword>
<proteinExistence type="predicted"/>
<evidence type="ECO:0000313" key="4">
    <source>
        <dbReference type="EMBL" id="GHF99518.1"/>
    </source>
</evidence>
<feature type="region of interest" description="Disordered" evidence="1">
    <location>
        <begin position="205"/>
        <end position="250"/>
    </location>
</feature>
<feature type="transmembrane region" description="Helical" evidence="2">
    <location>
        <begin position="22"/>
        <end position="44"/>
    </location>
</feature>
<accession>A0ABQ3K1W5</accession>
<dbReference type="InterPro" id="IPR040888">
    <property type="entry name" value="PilN_bio_d"/>
</dbReference>
<name>A0ABQ3K1W5_9DEIO</name>
<dbReference type="RefSeq" id="WP_189642533.1">
    <property type="nucleotide sequence ID" value="NZ_BNAL01000008.1"/>
</dbReference>
<evidence type="ECO:0000259" key="3">
    <source>
        <dbReference type="Pfam" id="PF18222"/>
    </source>
</evidence>
<dbReference type="Proteomes" id="UP000632154">
    <property type="component" value="Unassembled WGS sequence"/>
</dbReference>
<feature type="domain" description="PilN biogenesis protein dimerization" evidence="3">
    <location>
        <begin position="99"/>
        <end position="201"/>
    </location>
</feature>
<dbReference type="PANTHER" id="PTHR40278:SF1">
    <property type="entry name" value="DNA UTILIZATION PROTEIN HOFN"/>
    <property type="match status" value="1"/>
</dbReference>
<comment type="caution">
    <text evidence="4">The sequence shown here is derived from an EMBL/GenBank/DDBJ whole genome shotgun (WGS) entry which is preliminary data.</text>
</comment>
<gene>
    <name evidence="4" type="ORF">GCM10017783_09480</name>
</gene>
<reference evidence="5" key="1">
    <citation type="journal article" date="2019" name="Int. J. Syst. Evol. Microbiol.">
        <title>The Global Catalogue of Microorganisms (GCM) 10K type strain sequencing project: providing services to taxonomists for standard genome sequencing and annotation.</title>
        <authorList>
            <consortium name="The Broad Institute Genomics Platform"/>
            <consortium name="The Broad Institute Genome Sequencing Center for Infectious Disease"/>
            <person name="Wu L."/>
            <person name="Ma J."/>
        </authorList>
    </citation>
    <scope>NUCLEOTIDE SEQUENCE [LARGE SCALE GENOMIC DNA]</scope>
    <source>
        <strain evidence="5">CGMCC 1.18439</strain>
    </source>
</reference>
<dbReference type="EMBL" id="BNAL01000008">
    <property type="protein sequence ID" value="GHF99518.1"/>
    <property type="molecule type" value="Genomic_DNA"/>
</dbReference>
<dbReference type="Gene3D" id="3.30.70.2830">
    <property type="match status" value="1"/>
</dbReference>
<sequence length="250" mass="25331">MVEVNLLPASQRRQSTGEGQNWLMAAAVTGLLSLAAVVGMELYYASQVSGLKTNLERLNGEIAALQPAKSEFDKLSAEKTELEQVTTVARALRDRKSYWSNDLAAFTAQLPAGGNVALESLDMHVAAQQSADMQQSGVEGGSVSRELALTGTATTAQAVVDLLNAFESNPKFGIVFQGMQRKEPENEASPYTFSASVGVAGEAPDAAGAAAGSTPAAGAGAPAAPAAPAPAAPAPAANAAPEASTGDGGM</sequence>
<evidence type="ECO:0000256" key="1">
    <source>
        <dbReference type="SAM" id="MobiDB-lite"/>
    </source>
</evidence>
<keyword evidence="2" id="KW-0812">Transmembrane</keyword>
<feature type="compositionally biased region" description="Low complexity" evidence="1">
    <location>
        <begin position="234"/>
        <end position="243"/>
    </location>
</feature>
<keyword evidence="2" id="KW-1133">Transmembrane helix</keyword>
<evidence type="ECO:0000256" key="2">
    <source>
        <dbReference type="SAM" id="Phobius"/>
    </source>
</evidence>
<dbReference type="InterPro" id="IPR052534">
    <property type="entry name" value="Extracell_DNA_Util/SecSys_Comp"/>
</dbReference>